<dbReference type="OMA" id="AISTWIN"/>
<keyword evidence="4" id="KW-1185">Reference proteome</keyword>
<evidence type="ECO:0000256" key="2">
    <source>
        <dbReference type="SAM" id="Phobius"/>
    </source>
</evidence>
<evidence type="ECO:0000256" key="1">
    <source>
        <dbReference type="ARBA" id="ARBA00010199"/>
    </source>
</evidence>
<dbReference type="Proteomes" id="UP000030762">
    <property type="component" value="Unassembled WGS sequence"/>
</dbReference>
<dbReference type="PANTHER" id="PTHR11206">
    <property type="entry name" value="MULTIDRUG RESISTANCE PROTEIN"/>
    <property type="match status" value="1"/>
</dbReference>
<evidence type="ECO:0008006" key="5">
    <source>
        <dbReference type="Google" id="ProtNLM"/>
    </source>
</evidence>
<dbReference type="Pfam" id="PF01554">
    <property type="entry name" value="MatE"/>
    <property type="match status" value="2"/>
</dbReference>
<dbReference type="GO" id="GO:0042910">
    <property type="term" value="F:xenobiotic transmembrane transporter activity"/>
    <property type="evidence" value="ECO:0007669"/>
    <property type="project" value="InterPro"/>
</dbReference>
<dbReference type="GO" id="GO:0016020">
    <property type="term" value="C:membrane"/>
    <property type="evidence" value="ECO:0007669"/>
    <property type="project" value="InterPro"/>
</dbReference>
<feature type="transmembrane region" description="Helical" evidence="2">
    <location>
        <begin position="207"/>
        <end position="231"/>
    </location>
</feature>
<dbReference type="OrthoDB" id="2126698at2759"/>
<dbReference type="NCBIfam" id="TIGR00797">
    <property type="entry name" value="matE"/>
    <property type="match status" value="1"/>
</dbReference>
<keyword evidence="2" id="KW-0812">Transmembrane</keyword>
<dbReference type="AlphaFoldDB" id="T0RYP7"/>
<feature type="transmembrane region" description="Helical" evidence="2">
    <location>
        <begin position="289"/>
        <end position="311"/>
    </location>
</feature>
<dbReference type="InterPro" id="IPR002528">
    <property type="entry name" value="MATE_fam"/>
</dbReference>
<feature type="transmembrane region" description="Helical" evidence="2">
    <location>
        <begin position="251"/>
        <end position="277"/>
    </location>
</feature>
<dbReference type="InParanoid" id="T0RYP7"/>
<proteinExistence type="inferred from homology"/>
<feature type="transmembrane region" description="Helical" evidence="2">
    <location>
        <begin position="400"/>
        <end position="420"/>
    </location>
</feature>
<feature type="transmembrane region" description="Helical" evidence="2">
    <location>
        <begin position="426"/>
        <end position="448"/>
    </location>
</feature>
<gene>
    <name evidence="3" type="ORF">SDRG_04750</name>
</gene>
<organism evidence="3 4">
    <name type="scientific">Saprolegnia diclina (strain VS20)</name>
    <dbReference type="NCBI Taxonomy" id="1156394"/>
    <lineage>
        <taxon>Eukaryota</taxon>
        <taxon>Sar</taxon>
        <taxon>Stramenopiles</taxon>
        <taxon>Oomycota</taxon>
        <taxon>Saprolegniomycetes</taxon>
        <taxon>Saprolegniales</taxon>
        <taxon>Saprolegniaceae</taxon>
        <taxon>Saprolegnia</taxon>
    </lineage>
</organism>
<name>T0RYP7_SAPDV</name>
<accession>T0RYP7</accession>
<sequence length="509" mass="54901">MHVVEGHPLLQKAEGFAWRDELRAYLSLALQVALANITRIALTTIDSAFLGHLGTESLAAASLATIWTQVPLFSVWAMSSSLITLCGQAFGARNFTLMGVWFQMALLLVSCLACFVVGYYWCLDRILVRATDDAVIVDLGTRFSRILSGAIWPTLAYACMRQYLQAMHIVAPTTAIGSISIGLAILANYVLIYGAGAWNGLGFDGSAIATVLASWFQPTSLFLYAFVYRGYHKQAWGGWHWSAFTRDRWRLFLRMAIPLGMIDGFTTLANSCMSLIAAHMGAEILASNAILLTLWGLLWALFWGFGCATQVKVANHLGAGRADAARGASRLGFATILVVVGVVVGLLLCFQEAILGIYTSDAHLMAHCGSVLPLFVLGFSVDALEITVTAILNGMGQMPFVSSVVFTGMWLVQLPLSYVLAIHCNYGFAGLWAGICVTAGFKLLVLSAKYASVDWDRMAVTAMATMAAEDEVCIHEDAFVAGSPVNVVVAGALPRRWSMSSVSRTSLDA</sequence>
<dbReference type="RefSeq" id="XP_008608656.1">
    <property type="nucleotide sequence ID" value="XM_008610434.1"/>
</dbReference>
<dbReference type="EMBL" id="JH767143">
    <property type="protein sequence ID" value="EQC37723.1"/>
    <property type="molecule type" value="Genomic_DNA"/>
</dbReference>
<feature type="transmembrane region" description="Helical" evidence="2">
    <location>
        <begin position="364"/>
        <end position="388"/>
    </location>
</feature>
<evidence type="ECO:0000313" key="3">
    <source>
        <dbReference type="EMBL" id="EQC37723.1"/>
    </source>
</evidence>
<feature type="transmembrane region" description="Helical" evidence="2">
    <location>
        <begin position="331"/>
        <end position="358"/>
    </location>
</feature>
<keyword evidence="2" id="KW-0472">Membrane</keyword>
<protein>
    <recommendedName>
        <fullName evidence="5">MATE efflux family protein</fullName>
    </recommendedName>
</protein>
<dbReference type="STRING" id="1156394.T0RYP7"/>
<dbReference type="eggNOG" id="KOG1347">
    <property type="taxonomic scope" value="Eukaryota"/>
</dbReference>
<dbReference type="VEuPathDB" id="FungiDB:SDRG_04750"/>
<dbReference type="GeneID" id="19945477"/>
<feature type="transmembrane region" description="Helical" evidence="2">
    <location>
        <begin position="98"/>
        <end position="121"/>
    </location>
</feature>
<evidence type="ECO:0000313" key="4">
    <source>
        <dbReference type="Proteomes" id="UP000030762"/>
    </source>
</evidence>
<comment type="similarity">
    <text evidence="1">Belongs to the multi antimicrobial extrusion (MATE) (TC 2.A.66.1) family.</text>
</comment>
<keyword evidence="2" id="KW-1133">Transmembrane helix</keyword>
<dbReference type="GO" id="GO:0015297">
    <property type="term" value="F:antiporter activity"/>
    <property type="evidence" value="ECO:0007669"/>
    <property type="project" value="InterPro"/>
</dbReference>
<feature type="transmembrane region" description="Helical" evidence="2">
    <location>
        <begin position="169"/>
        <end position="195"/>
    </location>
</feature>
<reference evidence="3 4" key="1">
    <citation type="submission" date="2012-04" db="EMBL/GenBank/DDBJ databases">
        <title>The Genome Sequence of Saprolegnia declina VS20.</title>
        <authorList>
            <consortium name="The Broad Institute Genome Sequencing Platform"/>
            <person name="Russ C."/>
            <person name="Nusbaum C."/>
            <person name="Tyler B."/>
            <person name="van West P."/>
            <person name="Dieguez-Uribeondo J."/>
            <person name="de Bruijn I."/>
            <person name="Tripathy S."/>
            <person name="Jiang R."/>
            <person name="Young S.K."/>
            <person name="Zeng Q."/>
            <person name="Gargeya S."/>
            <person name="Fitzgerald M."/>
            <person name="Haas B."/>
            <person name="Abouelleil A."/>
            <person name="Alvarado L."/>
            <person name="Arachchi H.M."/>
            <person name="Berlin A."/>
            <person name="Chapman S.B."/>
            <person name="Goldberg J."/>
            <person name="Griggs A."/>
            <person name="Gujja S."/>
            <person name="Hansen M."/>
            <person name="Howarth C."/>
            <person name="Imamovic A."/>
            <person name="Larimer J."/>
            <person name="McCowen C."/>
            <person name="Montmayeur A."/>
            <person name="Murphy C."/>
            <person name="Neiman D."/>
            <person name="Pearson M."/>
            <person name="Priest M."/>
            <person name="Roberts A."/>
            <person name="Saif S."/>
            <person name="Shea T."/>
            <person name="Sisk P."/>
            <person name="Sykes S."/>
            <person name="Wortman J."/>
            <person name="Nusbaum C."/>
            <person name="Birren B."/>
        </authorList>
    </citation>
    <scope>NUCLEOTIDE SEQUENCE [LARGE SCALE GENOMIC DNA]</scope>
    <source>
        <strain evidence="3 4">VS20</strain>
    </source>
</reference>